<dbReference type="SMART" id="SM00636">
    <property type="entry name" value="Glyco_18"/>
    <property type="match status" value="1"/>
</dbReference>
<reference evidence="13 14" key="1">
    <citation type="journal article" date="2014" name="Genome Announc.">
        <title>Draft genome sequence of Sclerotinia borealis, a psychrophilic plant pathogenic fungus.</title>
        <authorList>
            <person name="Mardanov A.V."/>
            <person name="Beletsky A.V."/>
            <person name="Kadnikov V.V."/>
            <person name="Ignatov A.N."/>
            <person name="Ravin N.V."/>
        </authorList>
    </citation>
    <scope>NUCLEOTIDE SEQUENCE [LARGE SCALE GENOMIC DNA]</scope>
    <source>
        <strain evidence="14">F-4157</strain>
    </source>
</reference>
<evidence type="ECO:0000256" key="5">
    <source>
        <dbReference type="ARBA" id="ARBA00023024"/>
    </source>
</evidence>
<comment type="caution">
    <text evidence="13">The sequence shown here is derived from an EMBL/GenBank/DDBJ whole genome shotgun (WGS) entry which is preliminary data.</text>
</comment>
<sequence>MLLFKRLLLASTCLHISFSAAAAIGSNFSTRAVQQTGGYQNTAYYVNWAIYDRKYEPQNLPASQLTRVLYSFANLRTDGSVYLSDTWADLDRRYPTDSWNDIGNNVYGCIKQLYILKKHNRQMKTLLSIGGWTWSSNFPAAASTDTTRARFAATAVQFVQDLGFDGIDIDWEYPANDVEARNFVLLLQAVRSALDAYSARYAQGYHFLITVACPAGPKVYNILHLADMDAYVDSWNLMAYDYAGSWDNIAGHQANLYPSVYNAPSTPYSTQRAITDYIAKGISASKIIMGLPLYGREFGNTAGFGLPYSGIGAGQWDKGVWDYNQLPKAGATEHFSSDVVGAYSYDSIRQVLVSYDNVESTQTKAKYIIDHGLGGAMFWEASADRKDGGSLIGTTAETFPTLDTSQNLLTYSASAYQNLAAGMPGALRNSQRFGVLSEKRDIKGKVAALL</sequence>
<evidence type="ECO:0000313" key="13">
    <source>
        <dbReference type="EMBL" id="ESZ89698.1"/>
    </source>
</evidence>
<keyword evidence="4 10" id="KW-0378">Hydrolase</keyword>
<dbReference type="CDD" id="cd06548">
    <property type="entry name" value="GH18_chitinase"/>
    <property type="match status" value="1"/>
</dbReference>
<dbReference type="Proteomes" id="UP000019487">
    <property type="component" value="Unassembled WGS sequence"/>
</dbReference>
<feature type="signal peptide" evidence="11">
    <location>
        <begin position="1"/>
        <end position="23"/>
    </location>
</feature>
<dbReference type="EC" id="3.2.1.14" evidence="3"/>
<dbReference type="FunFam" id="3.10.50.10:FF:000005">
    <property type="entry name" value="Endochitinase B1"/>
    <property type="match status" value="1"/>
</dbReference>
<dbReference type="SUPFAM" id="SSF51445">
    <property type="entry name" value="(Trans)glycosidases"/>
    <property type="match status" value="1"/>
</dbReference>
<dbReference type="PROSITE" id="PS01095">
    <property type="entry name" value="GH18_1"/>
    <property type="match status" value="1"/>
</dbReference>
<dbReference type="OrthoDB" id="76388at2759"/>
<evidence type="ECO:0000256" key="4">
    <source>
        <dbReference type="ARBA" id="ARBA00022801"/>
    </source>
</evidence>
<keyword evidence="6" id="KW-0325">Glycoprotein</keyword>
<evidence type="ECO:0000256" key="3">
    <source>
        <dbReference type="ARBA" id="ARBA00012729"/>
    </source>
</evidence>
<protein>
    <recommendedName>
        <fullName evidence="3">chitinase</fullName>
        <ecNumber evidence="3">3.2.1.14</ecNumber>
    </recommendedName>
</protein>
<keyword evidence="11" id="KW-0732">Signal</keyword>
<dbReference type="InterPro" id="IPR029070">
    <property type="entry name" value="Chitinase_insertion_sf"/>
</dbReference>
<dbReference type="GO" id="GO:0008843">
    <property type="term" value="F:endochitinase activity"/>
    <property type="evidence" value="ECO:0007669"/>
    <property type="project" value="UniProtKB-EC"/>
</dbReference>
<evidence type="ECO:0000256" key="6">
    <source>
        <dbReference type="ARBA" id="ARBA00023180"/>
    </source>
</evidence>
<evidence type="ECO:0000256" key="11">
    <source>
        <dbReference type="SAM" id="SignalP"/>
    </source>
</evidence>
<dbReference type="PANTHER" id="PTHR11177">
    <property type="entry name" value="CHITINASE"/>
    <property type="match status" value="1"/>
</dbReference>
<evidence type="ECO:0000256" key="1">
    <source>
        <dbReference type="ARBA" id="ARBA00000822"/>
    </source>
</evidence>
<evidence type="ECO:0000256" key="8">
    <source>
        <dbReference type="ARBA" id="ARBA00023295"/>
    </source>
</evidence>
<dbReference type="SUPFAM" id="SSF54556">
    <property type="entry name" value="Chitinase insertion domain"/>
    <property type="match status" value="1"/>
</dbReference>
<dbReference type="AlphaFoldDB" id="W9C1U8"/>
<comment type="catalytic activity">
    <reaction evidence="1">
        <text>Random endo-hydrolysis of N-acetyl-beta-D-glucosaminide (1-&gt;4)-beta-linkages in chitin and chitodextrins.</text>
        <dbReference type="EC" id="3.2.1.14"/>
    </reaction>
</comment>
<dbReference type="FunFam" id="3.20.20.80:FF:000095">
    <property type="entry name" value="Endochitinase B1"/>
    <property type="match status" value="1"/>
</dbReference>
<dbReference type="HOGENOM" id="CLU_002833_1_0_1"/>
<keyword evidence="9" id="KW-0624">Polysaccharide degradation</keyword>
<dbReference type="Gene3D" id="3.10.50.10">
    <property type="match status" value="1"/>
</dbReference>
<evidence type="ECO:0000256" key="7">
    <source>
        <dbReference type="ARBA" id="ARBA00023277"/>
    </source>
</evidence>
<dbReference type="PROSITE" id="PS51910">
    <property type="entry name" value="GH18_2"/>
    <property type="match status" value="1"/>
</dbReference>
<dbReference type="GO" id="GO:0006032">
    <property type="term" value="P:chitin catabolic process"/>
    <property type="evidence" value="ECO:0007669"/>
    <property type="project" value="UniProtKB-KW"/>
</dbReference>
<feature type="chain" id="PRO_5004918005" description="chitinase" evidence="11">
    <location>
        <begin position="24"/>
        <end position="450"/>
    </location>
</feature>
<name>W9C1U8_SCLBF</name>
<keyword evidence="14" id="KW-1185">Reference proteome</keyword>
<evidence type="ECO:0000256" key="2">
    <source>
        <dbReference type="ARBA" id="ARBA00008682"/>
    </source>
</evidence>
<dbReference type="GO" id="GO:0005576">
    <property type="term" value="C:extracellular region"/>
    <property type="evidence" value="ECO:0007669"/>
    <property type="project" value="TreeGrafter"/>
</dbReference>
<comment type="similarity">
    <text evidence="2">Belongs to the glycosyl hydrolase 18 family. Chitinase class V subfamily.</text>
</comment>
<proteinExistence type="inferred from homology"/>
<keyword evidence="5" id="KW-0146">Chitin degradation</keyword>
<dbReference type="GO" id="GO:0008061">
    <property type="term" value="F:chitin binding"/>
    <property type="evidence" value="ECO:0007669"/>
    <property type="project" value="InterPro"/>
</dbReference>
<dbReference type="InterPro" id="IPR050314">
    <property type="entry name" value="Glycosyl_Hydrlase_18"/>
</dbReference>
<dbReference type="Gene3D" id="3.20.20.80">
    <property type="entry name" value="Glycosidases"/>
    <property type="match status" value="1"/>
</dbReference>
<organism evidence="13 14">
    <name type="scientific">Sclerotinia borealis (strain F-4128)</name>
    <dbReference type="NCBI Taxonomy" id="1432307"/>
    <lineage>
        <taxon>Eukaryota</taxon>
        <taxon>Fungi</taxon>
        <taxon>Dikarya</taxon>
        <taxon>Ascomycota</taxon>
        <taxon>Pezizomycotina</taxon>
        <taxon>Leotiomycetes</taxon>
        <taxon>Helotiales</taxon>
        <taxon>Sclerotiniaceae</taxon>
        <taxon>Sclerotinia</taxon>
    </lineage>
</organism>
<dbReference type="InterPro" id="IPR001579">
    <property type="entry name" value="Glyco_hydro_18_chit_AS"/>
</dbReference>
<evidence type="ECO:0000256" key="10">
    <source>
        <dbReference type="RuleBase" id="RU000489"/>
    </source>
</evidence>
<keyword evidence="7" id="KW-0119">Carbohydrate metabolism</keyword>
<dbReference type="InterPro" id="IPR011583">
    <property type="entry name" value="Chitinase_II/V-like_cat"/>
</dbReference>
<evidence type="ECO:0000259" key="12">
    <source>
        <dbReference type="PROSITE" id="PS51910"/>
    </source>
</evidence>
<feature type="domain" description="GH18" evidence="12">
    <location>
        <begin position="39"/>
        <end position="412"/>
    </location>
</feature>
<dbReference type="PANTHER" id="PTHR11177:SF384">
    <property type="entry name" value="CHITINASE"/>
    <property type="match status" value="1"/>
</dbReference>
<accession>W9C1U8</accession>
<keyword evidence="8 10" id="KW-0326">Glycosidase</keyword>
<dbReference type="GO" id="GO:0000272">
    <property type="term" value="P:polysaccharide catabolic process"/>
    <property type="evidence" value="ECO:0007669"/>
    <property type="project" value="UniProtKB-KW"/>
</dbReference>
<dbReference type="InterPro" id="IPR017853">
    <property type="entry name" value="GH"/>
</dbReference>
<dbReference type="InterPro" id="IPR001223">
    <property type="entry name" value="Glyco_hydro18_cat"/>
</dbReference>
<dbReference type="Pfam" id="PF00704">
    <property type="entry name" value="Glyco_hydro_18"/>
    <property type="match status" value="1"/>
</dbReference>
<gene>
    <name evidence="13" type="ORF">SBOR_9921</name>
</gene>
<evidence type="ECO:0000256" key="9">
    <source>
        <dbReference type="ARBA" id="ARBA00023326"/>
    </source>
</evidence>
<evidence type="ECO:0000313" key="14">
    <source>
        <dbReference type="Proteomes" id="UP000019487"/>
    </source>
</evidence>
<dbReference type="STRING" id="1432307.W9C1U8"/>
<dbReference type="EMBL" id="AYSA01000812">
    <property type="protein sequence ID" value="ESZ89698.1"/>
    <property type="molecule type" value="Genomic_DNA"/>
</dbReference>